<dbReference type="PANTHER" id="PTHR43037">
    <property type="entry name" value="UNNAMED PRODUCT-RELATED"/>
    <property type="match status" value="1"/>
</dbReference>
<dbReference type="Proteomes" id="UP000613266">
    <property type="component" value="Unassembled WGS sequence"/>
</dbReference>
<proteinExistence type="predicted"/>
<comment type="caution">
    <text evidence="2">The sequence shown here is derived from an EMBL/GenBank/DDBJ whole genome shotgun (WGS) entry which is preliminary data.</text>
</comment>
<keyword evidence="3" id="KW-1185">Reference proteome</keyword>
<dbReference type="PANTHER" id="PTHR43037:SF1">
    <property type="entry name" value="BLL1128 PROTEIN"/>
    <property type="match status" value="1"/>
</dbReference>
<dbReference type="InterPro" id="IPR050955">
    <property type="entry name" value="Plant_Biomass_Hydrol_Est"/>
</dbReference>
<dbReference type="SUPFAM" id="SSF53474">
    <property type="entry name" value="alpha/beta-Hydrolases"/>
    <property type="match status" value="1"/>
</dbReference>
<dbReference type="PROSITE" id="PS51257">
    <property type="entry name" value="PROKAR_LIPOPROTEIN"/>
    <property type="match status" value="1"/>
</dbReference>
<keyword evidence="1" id="KW-0732">Signal</keyword>
<name>A0A931NIZ4_9BURK</name>
<gene>
    <name evidence="2" type="ORF">I7X39_20975</name>
</gene>
<dbReference type="RefSeq" id="WP_198113237.1">
    <property type="nucleotide sequence ID" value="NZ_JAEDAK010000021.1"/>
</dbReference>
<dbReference type="AlphaFoldDB" id="A0A931NIZ4"/>
<sequence>MAHWTRTSFWTLVLLLAGCGGGETTAPPDANASAGPQRQARFTLSDDLINEAVWLLPAIEQLYPQFFPASSSVSTQRSGSIHYRCYAATNNCVGFDGSDIYAMGPVVNSLGAPVRVVSLADFCAATARACGFTLHKQVVIAGLTRHYIVYLPWKARGQVDTPTVFMLHGTTGTGAEFYEKSGWREKADSEGLIAVFPTALRHCYLEDDDHDGLIEESERQTPTKWAGGELGSATQPLCTEAQRATLPAEARAAVDHPLADDMAFFRAMVADVTANHAADPKRIYVSGFSNGAQMSSRLMREASDLVAAAAANAGTLHDSLATPAPRPMSMIFMVGEKDDRFTWAIPGGVIPLTSDLTAVPFYASLTGKYRVALSLADTPYTWQQTRLFGDDMSVYRYATSTLNPAAGNEFYVAIVKDLTHRYPNYMPDLLWPWFLSKRMP</sequence>
<accession>A0A931NIZ4</accession>
<evidence type="ECO:0000313" key="2">
    <source>
        <dbReference type="EMBL" id="MBH9579378.1"/>
    </source>
</evidence>
<reference evidence="2" key="1">
    <citation type="submission" date="2020-12" db="EMBL/GenBank/DDBJ databases">
        <title>The genome sequence of Inhella sp. 1Y17.</title>
        <authorList>
            <person name="Liu Y."/>
        </authorList>
    </citation>
    <scope>NUCLEOTIDE SEQUENCE</scope>
    <source>
        <strain evidence="2">1Y17</strain>
    </source>
</reference>
<dbReference type="InterPro" id="IPR029058">
    <property type="entry name" value="AB_hydrolase_fold"/>
</dbReference>
<dbReference type="EMBL" id="JAEDAK010000021">
    <property type="protein sequence ID" value="MBH9579378.1"/>
    <property type="molecule type" value="Genomic_DNA"/>
</dbReference>
<dbReference type="Gene3D" id="3.40.50.1820">
    <property type="entry name" value="alpha/beta hydrolase"/>
    <property type="match status" value="1"/>
</dbReference>
<evidence type="ECO:0000313" key="3">
    <source>
        <dbReference type="Proteomes" id="UP000613266"/>
    </source>
</evidence>
<evidence type="ECO:0000256" key="1">
    <source>
        <dbReference type="ARBA" id="ARBA00022729"/>
    </source>
</evidence>
<protein>
    <submittedName>
        <fullName evidence="2">Uncharacterized protein</fullName>
    </submittedName>
</protein>
<organism evidence="2 3">
    <name type="scientific">Inhella proteolytica</name>
    <dbReference type="NCBI Taxonomy" id="2795029"/>
    <lineage>
        <taxon>Bacteria</taxon>
        <taxon>Pseudomonadati</taxon>
        <taxon>Pseudomonadota</taxon>
        <taxon>Betaproteobacteria</taxon>
        <taxon>Burkholderiales</taxon>
        <taxon>Sphaerotilaceae</taxon>
        <taxon>Inhella</taxon>
    </lineage>
</organism>